<reference evidence="1" key="2">
    <citation type="journal article" date="2024" name="Plant">
        <title>Genomic evolution and insights into agronomic trait innovations of Sesamum species.</title>
        <authorList>
            <person name="Miao H."/>
            <person name="Wang L."/>
            <person name="Qu L."/>
            <person name="Liu H."/>
            <person name="Sun Y."/>
            <person name="Le M."/>
            <person name="Wang Q."/>
            <person name="Wei S."/>
            <person name="Zheng Y."/>
            <person name="Lin W."/>
            <person name="Duan Y."/>
            <person name="Cao H."/>
            <person name="Xiong S."/>
            <person name="Wang X."/>
            <person name="Wei L."/>
            <person name="Li C."/>
            <person name="Ma Q."/>
            <person name="Ju M."/>
            <person name="Zhao R."/>
            <person name="Li G."/>
            <person name="Mu C."/>
            <person name="Tian Q."/>
            <person name="Mei H."/>
            <person name="Zhang T."/>
            <person name="Gao T."/>
            <person name="Zhang H."/>
        </authorList>
    </citation>
    <scope>NUCLEOTIDE SEQUENCE</scope>
    <source>
        <strain evidence="1">KEN1</strain>
    </source>
</reference>
<proteinExistence type="predicted"/>
<organism evidence="1">
    <name type="scientific">Sesamum latifolium</name>
    <dbReference type="NCBI Taxonomy" id="2727402"/>
    <lineage>
        <taxon>Eukaryota</taxon>
        <taxon>Viridiplantae</taxon>
        <taxon>Streptophyta</taxon>
        <taxon>Embryophyta</taxon>
        <taxon>Tracheophyta</taxon>
        <taxon>Spermatophyta</taxon>
        <taxon>Magnoliopsida</taxon>
        <taxon>eudicotyledons</taxon>
        <taxon>Gunneridae</taxon>
        <taxon>Pentapetalae</taxon>
        <taxon>asterids</taxon>
        <taxon>lamiids</taxon>
        <taxon>Lamiales</taxon>
        <taxon>Pedaliaceae</taxon>
        <taxon>Sesamum</taxon>
    </lineage>
</organism>
<reference evidence="1" key="1">
    <citation type="submission" date="2020-06" db="EMBL/GenBank/DDBJ databases">
        <authorList>
            <person name="Li T."/>
            <person name="Hu X."/>
            <person name="Zhang T."/>
            <person name="Song X."/>
            <person name="Zhang H."/>
            <person name="Dai N."/>
            <person name="Sheng W."/>
            <person name="Hou X."/>
            <person name="Wei L."/>
        </authorList>
    </citation>
    <scope>NUCLEOTIDE SEQUENCE</scope>
    <source>
        <strain evidence="1">KEN1</strain>
        <tissue evidence="1">Leaf</tissue>
    </source>
</reference>
<protein>
    <recommendedName>
        <fullName evidence="2">Endonuclease/exonuclease/phosphatase</fullName>
    </recommendedName>
</protein>
<comment type="caution">
    <text evidence="1">The sequence shown here is derived from an EMBL/GenBank/DDBJ whole genome shotgun (WGS) entry which is preliminary data.</text>
</comment>
<dbReference type="PANTHER" id="PTHR33710">
    <property type="entry name" value="BNAC02G09200D PROTEIN"/>
    <property type="match status" value="1"/>
</dbReference>
<gene>
    <name evidence="1" type="ORF">Slati_3678900</name>
</gene>
<sequence>MWNRQGEPHTVQARLDRACSNYKWHSKFSGARVSYLPLIHSDHRPILVETQPSSKTAQGRKQKRFRFEAMWLRSKHCEEVVSVSWNAVNEADPNVSVREKVKSCRLGLIQWEKTEFENVKRGIKELEDRIAQRQEGHFDAASSEQVHGLMQQLEEFRSKEEILWQQCSKVHWLRDWDCNTKFFHTMATTRKKA</sequence>
<evidence type="ECO:0000313" key="1">
    <source>
        <dbReference type="EMBL" id="KAL0410892.1"/>
    </source>
</evidence>
<dbReference type="PANTHER" id="PTHR33710:SF62">
    <property type="entry name" value="DUF4283 DOMAIN PROTEIN"/>
    <property type="match status" value="1"/>
</dbReference>
<dbReference type="AlphaFoldDB" id="A0AAW2U240"/>
<dbReference type="EMBL" id="JACGWN010000013">
    <property type="protein sequence ID" value="KAL0410892.1"/>
    <property type="molecule type" value="Genomic_DNA"/>
</dbReference>
<evidence type="ECO:0008006" key="2">
    <source>
        <dbReference type="Google" id="ProtNLM"/>
    </source>
</evidence>
<name>A0AAW2U240_9LAMI</name>
<accession>A0AAW2U240</accession>